<evidence type="ECO:0000313" key="5">
    <source>
        <dbReference type="EMBL" id="MBB5336251.1"/>
    </source>
</evidence>
<keyword evidence="2" id="KW-0408">Iron</keyword>
<dbReference type="PANTHER" id="PTHR42827:SF1">
    <property type="entry name" value="IRON-SULFUR CLUSTER-BINDING PROTEIN"/>
    <property type="match status" value="1"/>
</dbReference>
<evidence type="ECO:0000256" key="1">
    <source>
        <dbReference type="ARBA" id="ARBA00022723"/>
    </source>
</evidence>
<evidence type="ECO:0000256" key="2">
    <source>
        <dbReference type="ARBA" id="ARBA00023004"/>
    </source>
</evidence>
<dbReference type="PROSITE" id="PS51379">
    <property type="entry name" value="4FE4S_FER_2"/>
    <property type="match status" value="1"/>
</dbReference>
<dbReference type="GO" id="GO:0051536">
    <property type="term" value="F:iron-sulfur cluster binding"/>
    <property type="evidence" value="ECO:0007669"/>
    <property type="project" value="UniProtKB-KW"/>
</dbReference>
<proteinExistence type="predicted"/>
<dbReference type="PROSITE" id="PS00198">
    <property type="entry name" value="4FE4S_FER_1"/>
    <property type="match status" value="1"/>
</dbReference>
<dbReference type="PANTHER" id="PTHR42827">
    <property type="entry name" value="IRON-SULFUR CLUSTER-BINDING PROTEIN-RELATED"/>
    <property type="match status" value="1"/>
</dbReference>
<name>A0A840UEV3_9FIRM</name>
<dbReference type="InterPro" id="IPR017900">
    <property type="entry name" value="4Fe4S_Fe_S_CS"/>
</dbReference>
<accession>A0A840UEV3</accession>
<reference evidence="5 6" key="1">
    <citation type="submission" date="2020-08" db="EMBL/GenBank/DDBJ databases">
        <title>Genomic Encyclopedia of Type Strains, Phase IV (KMG-IV): sequencing the most valuable type-strain genomes for metagenomic binning, comparative biology and taxonomic classification.</title>
        <authorList>
            <person name="Goeker M."/>
        </authorList>
    </citation>
    <scope>NUCLEOTIDE SEQUENCE [LARGE SCALE GENOMIC DNA]</scope>
    <source>
        <strain evidence="5 6">DSM 24661</strain>
    </source>
</reference>
<feature type="domain" description="4Fe-4S ferredoxin-type" evidence="4">
    <location>
        <begin position="207"/>
        <end position="237"/>
    </location>
</feature>
<dbReference type="EMBL" id="JACHFH010000015">
    <property type="protein sequence ID" value="MBB5336251.1"/>
    <property type="molecule type" value="Genomic_DNA"/>
</dbReference>
<dbReference type="Gene3D" id="3.30.70.20">
    <property type="match status" value="1"/>
</dbReference>
<keyword evidence="1" id="KW-0479">Metal-binding</keyword>
<keyword evidence="6" id="KW-1185">Reference proteome</keyword>
<dbReference type="InterPro" id="IPR017896">
    <property type="entry name" value="4Fe4S_Fe-S-bd"/>
</dbReference>
<dbReference type="SUPFAM" id="SSF54862">
    <property type="entry name" value="4Fe-4S ferredoxins"/>
    <property type="match status" value="1"/>
</dbReference>
<evidence type="ECO:0000313" key="6">
    <source>
        <dbReference type="Proteomes" id="UP000559117"/>
    </source>
</evidence>
<dbReference type="GO" id="GO:0046872">
    <property type="term" value="F:metal ion binding"/>
    <property type="evidence" value="ECO:0007669"/>
    <property type="project" value="UniProtKB-KW"/>
</dbReference>
<dbReference type="RefSeq" id="WP_183861039.1">
    <property type="nucleotide sequence ID" value="NZ_JACHFH010000015.1"/>
</dbReference>
<evidence type="ECO:0000259" key="4">
    <source>
        <dbReference type="PROSITE" id="PS51379"/>
    </source>
</evidence>
<keyword evidence="3" id="KW-0411">Iron-sulfur</keyword>
<dbReference type="Proteomes" id="UP000559117">
    <property type="component" value="Unassembled WGS sequence"/>
</dbReference>
<organism evidence="5 6">
    <name type="scientific">Pectinatus brassicae</name>
    <dbReference type="NCBI Taxonomy" id="862415"/>
    <lineage>
        <taxon>Bacteria</taxon>
        <taxon>Bacillati</taxon>
        <taxon>Bacillota</taxon>
        <taxon>Negativicutes</taxon>
        <taxon>Selenomonadales</taxon>
        <taxon>Selenomonadaceae</taxon>
        <taxon>Pectinatus</taxon>
    </lineage>
</organism>
<comment type="caution">
    <text evidence="5">The sequence shown here is derived from an EMBL/GenBank/DDBJ whole genome shotgun (WGS) entry which is preliminary data.</text>
</comment>
<evidence type="ECO:0000256" key="3">
    <source>
        <dbReference type="ARBA" id="ARBA00023014"/>
    </source>
</evidence>
<dbReference type="AlphaFoldDB" id="A0A840UEV3"/>
<gene>
    <name evidence="5" type="ORF">HNR32_001399</name>
</gene>
<protein>
    <submittedName>
        <fullName evidence="5">Epoxyqueuosine reductase QueG</fullName>
    </submittedName>
</protein>
<sequence>MNKMDIMSLAETFVNSSKDNIMMQERANVHQLSEPKIFEEPLCGISAATDSLYYELKNETGIGEHFLLPQQWLPQAKSVISFFLPFTEQVRISNRKDKIQPSQEWLYGRVEGQEFIKKFIIHIQQKIQQTGYKAIVPAMDEKFWSKSKYDSATAHPDNSFTSNWSERHVAFVSGLGTFGLSKGIITEKGMAGRLASLVTDMELAPDIRLYKEIYEYCTECGACVKRCPVSAISLAQGKNHDICSSFLNSTKEKYAPRYGCGKCQTAVPCENKIPYV</sequence>
<dbReference type="Pfam" id="PF00037">
    <property type="entry name" value="Fer4"/>
    <property type="match status" value="1"/>
</dbReference>